<gene>
    <name evidence="1" type="ORF">CYLTODRAFT_426474</name>
</gene>
<proteinExistence type="predicted"/>
<keyword evidence="2" id="KW-1185">Reference proteome</keyword>
<dbReference type="Proteomes" id="UP000054007">
    <property type="component" value="Unassembled WGS sequence"/>
</dbReference>
<sequence>MSLVDAQVAYRLRRDERIDVAFRALDDADDLQISCRTQRGKRQPRFCPVRSGLKEGPLGDYRPVLGYVRIRRRCTEIIEDSSRHFNRTQARRSGGSVIHPAYGSSVYNLDKVVYTRYFTTTVYHS</sequence>
<reference evidence="1 2" key="1">
    <citation type="journal article" date="2015" name="Fungal Genet. Biol.">
        <title>Evolution of novel wood decay mechanisms in Agaricales revealed by the genome sequences of Fistulina hepatica and Cylindrobasidium torrendii.</title>
        <authorList>
            <person name="Floudas D."/>
            <person name="Held B.W."/>
            <person name="Riley R."/>
            <person name="Nagy L.G."/>
            <person name="Koehler G."/>
            <person name="Ransdell A.S."/>
            <person name="Younus H."/>
            <person name="Chow J."/>
            <person name="Chiniquy J."/>
            <person name="Lipzen A."/>
            <person name="Tritt A."/>
            <person name="Sun H."/>
            <person name="Haridas S."/>
            <person name="LaButti K."/>
            <person name="Ohm R.A."/>
            <person name="Kues U."/>
            <person name="Blanchette R.A."/>
            <person name="Grigoriev I.V."/>
            <person name="Minto R.E."/>
            <person name="Hibbett D.S."/>
        </authorList>
    </citation>
    <scope>NUCLEOTIDE SEQUENCE [LARGE SCALE GENOMIC DNA]</scope>
    <source>
        <strain evidence="1 2">FP15055 ss-10</strain>
    </source>
</reference>
<dbReference type="EMBL" id="KN880729">
    <property type="protein sequence ID" value="KIY63004.1"/>
    <property type="molecule type" value="Genomic_DNA"/>
</dbReference>
<protein>
    <submittedName>
        <fullName evidence="1">Uncharacterized protein</fullName>
    </submittedName>
</protein>
<dbReference type="AlphaFoldDB" id="A0A0D7AYN3"/>
<accession>A0A0D7AYN3</accession>
<evidence type="ECO:0000313" key="2">
    <source>
        <dbReference type="Proteomes" id="UP000054007"/>
    </source>
</evidence>
<name>A0A0D7AYN3_9AGAR</name>
<evidence type="ECO:0000313" key="1">
    <source>
        <dbReference type="EMBL" id="KIY63004.1"/>
    </source>
</evidence>
<organism evidence="1 2">
    <name type="scientific">Cylindrobasidium torrendii FP15055 ss-10</name>
    <dbReference type="NCBI Taxonomy" id="1314674"/>
    <lineage>
        <taxon>Eukaryota</taxon>
        <taxon>Fungi</taxon>
        <taxon>Dikarya</taxon>
        <taxon>Basidiomycota</taxon>
        <taxon>Agaricomycotina</taxon>
        <taxon>Agaricomycetes</taxon>
        <taxon>Agaricomycetidae</taxon>
        <taxon>Agaricales</taxon>
        <taxon>Marasmiineae</taxon>
        <taxon>Physalacriaceae</taxon>
        <taxon>Cylindrobasidium</taxon>
    </lineage>
</organism>